<gene>
    <name evidence="2" type="ORF">SAMN05660772_00563</name>
</gene>
<keyword evidence="1" id="KW-0812">Transmembrane</keyword>
<evidence type="ECO:0000256" key="1">
    <source>
        <dbReference type="SAM" id="Phobius"/>
    </source>
</evidence>
<accession>A0A1W1UHA3</accession>
<dbReference type="Proteomes" id="UP000192408">
    <property type="component" value="Unassembled WGS sequence"/>
</dbReference>
<feature type="transmembrane region" description="Helical" evidence="1">
    <location>
        <begin position="273"/>
        <end position="292"/>
    </location>
</feature>
<feature type="transmembrane region" description="Helical" evidence="1">
    <location>
        <begin position="74"/>
        <end position="90"/>
    </location>
</feature>
<protein>
    <recommendedName>
        <fullName evidence="4">DUF4153 domain-containing protein</fullName>
    </recommendedName>
</protein>
<organism evidence="2 3">
    <name type="scientific">Pasteurella testudinis DSM 23072</name>
    <dbReference type="NCBI Taxonomy" id="1122938"/>
    <lineage>
        <taxon>Bacteria</taxon>
        <taxon>Pseudomonadati</taxon>
        <taxon>Pseudomonadota</taxon>
        <taxon>Gammaproteobacteria</taxon>
        <taxon>Pasteurellales</taxon>
        <taxon>Pasteurellaceae</taxon>
        <taxon>Pasteurella</taxon>
    </lineage>
</organism>
<name>A0A1W1UHA3_9PAST</name>
<dbReference type="EMBL" id="FWWV01000002">
    <property type="protein sequence ID" value="SMB80191.1"/>
    <property type="molecule type" value="Genomic_DNA"/>
</dbReference>
<dbReference type="STRING" id="1122938.SAMN05660772_00563"/>
<feature type="transmembrane region" description="Helical" evidence="1">
    <location>
        <begin position="27"/>
        <end position="45"/>
    </location>
</feature>
<proteinExistence type="predicted"/>
<evidence type="ECO:0008006" key="4">
    <source>
        <dbReference type="Google" id="ProtNLM"/>
    </source>
</evidence>
<sequence>MILQFKTRLTDLLVQIRPLAKQYPLEMLWIMLFSLPFLFFDLVDFKGGDLLRYWLFAPAFFVLSYLLNRYKPAYWFSALLVPLVLFWQLNNGLMPEDYLQDRRFWALQLLLLLCLLARGWAQENRTFITHFLQTTWNIAKALLIKAIVWLLFLALLGSIELLFNLELPFGRIMQRILPFTYFSVFPLFFLLFEQNKGAKPFDLGHFGRLLLDFVLSPALIIYSLLLYCYSARIILLGEMPQGQISYIVLPYLLCGLALKSVQLLQISPKWQGFYRIFALIALLPLALLWFAVYQRLSAYGLTEVRIYLLALVALTTLFIVLSLRTFNGQYRTFAGLIALTVILLGWVLNPAQIAFDNQLARFDRQLQQLDLLDEQGKIKALPDSVAQAGFSKQQRQDYHHLSAQARNLNWNYAQRGQINARYGQHFAELAGTSEGIKSQPAQQMHYSDYADVRAIALKQPYQTMLRGSYYLNARTVEEMQYRYRFAEHGVNFELDFNQAINQILLKNGFVLKTRYSEQELQALSDQFLVLQGENFLLLFSHFSLRYDEELGYVFAGARLKTVLQ</sequence>
<feature type="transmembrane region" description="Helical" evidence="1">
    <location>
        <begin position="51"/>
        <end position="67"/>
    </location>
</feature>
<feature type="transmembrane region" description="Helical" evidence="1">
    <location>
        <begin position="213"/>
        <end position="237"/>
    </location>
</feature>
<dbReference type="AlphaFoldDB" id="A0A1W1UHA3"/>
<keyword evidence="1" id="KW-1133">Transmembrane helix</keyword>
<feature type="transmembrane region" description="Helical" evidence="1">
    <location>
        <begin position="330"/>
        <end position="348"/>
    </location>
</feature>
<dbReference type="RefSeq" id="WP_084255890.1">
    <property type="nucleotide sequence ID" value="NZ_FWWV01000002.1"/>
</dbReference>
<evidence type="ECO:0000313" key="2">
    <source>
        <dbReference type="EMBL" id="SMB80191.1"/>
    </source>
</evidence>
<feature type="transmembrane region" description="Helical" evidence="1">
    <location>
        <begin position="102"/>
        <end position="121"/>
    </location>
</feature>
<feature type="transmembrane region" description="Helical" evidence="1">
    <location>
        <begin position="175"/>
        <end position="192"/>
    </location>
</feature>
<feature type="transmembrane region" description="Helical" evidence="1">
    <location>
        <begin position="142"/>
        <end position="163"/>
    </location>
</feature>
<keyword evidence="1" id="KW-0472">Membrane</keyword>
<keyword evidence="3" id="KW-1185">Reference proteome</keyword>
<evidence type="ECO:0000313" key="3">
    <source>
        <dbReference type="Proteomes" id="UP000192408"/>
    </source>
</evidence>
<reference evidence="3" key="1">
    <citation type="submission" date="2017-04" db="EMBL/GenBank/DDBJ databases">
        <authorList>
            <person name="Varghese N."/>
            <person name="Submissions S."/>
        </authorList>
    </citation>
    <scope>NUCLEOTIDE SEQUENCE [LARGE SCALE GENOMIC DNA]</scope>
    <source>
        <strain evidence="3">DSM 23072</strain>
    </source>
</reference>
<feature type="transmembrane region" description="Helical" evidence="1">
    <location>
        <begin position="304"/>
        <end position="323"/>
    </location>
</feature>
<feature type="transmembrane region" description="Helical" evidence="1">
    <location>
        <begin position="243"/>
        <end position="261"/>
    </location>
</feature>